<evidence type="ECO:0000313" key="1">
    <source>
        <dbReference type="EMBL" id="KIL63453.1"/>
    </source>
</evidence>
<proteinExistence type="predicted"/>
<reference evidence="1 2" key="1">
    <citation type="submission" date="2014-04" db="EMBL/GenBank/DDBJ databases">
        <title>Evolutionary Origins and Diversification of the Mycorrhizal Mutualists.</title>
        <authorList>
            <consortium name="DOE Joint Genome Institute"/>
            <consortium name="Mycorrhizal Genomics Consortium"/>
            <person name="Kohler A."/>
            <person name="Kuo A."/>
            <person name="Nagy L.G."/>
            <person name="Floudas D."/>
            <person name="Copeland A."/>
            <person name="Barry K.W."/>
            <person name="Cichocki N."/>
            <person name="Veneault-Fourrey C."/>
            <person name="LaButti K."/>
            <person name="Lindquist E.A."/>
            <person name="Lipzen A."/>
            <person name="Lundell T."/>
            <person name="Morin E."/>
            <person name="Murat C."/>
            <person name="Riley R."/>
            <person name="Ohm R."/>
            <person name="Sun H."/>
            <person name="Tunlid A."/>
            <person name="Henrissat B."/>
            <person name="Grigoriev I.V."/>
            <person name="Hibbett D.S."/>
            <person name="Martin F."/>
        </authorList>
    </citation>
    <scope>NUCLEOTIDE SEQUENCE [LARGE SCALE GENOMIC DNA]</scope>
    <source>
        <strain evidence="1 2">Koide BX008</strain>
    </source>
</reference>
<dbReference type="InParanoid" id="A0A0C2X3Z7"/>
<dbReference type="HOGENOM" id="CLU_1524751_0_0_1"/>
<gene>
    <name evidence="1" type="ORF">M378DRAFT_672165</name>
</gene>
<name>A0A0C2X3Z7_AMAMK</name>
<sequence>MQQVPFPGHIAPNIIAYGFERIWIRLIAAAQRITILLPPVPNEKQKQAKLAPAPKKEVYSIPNCTAPQLLIHCRDVQQILNVVQLKNLSSDLQNWRTYFTLSSKLTNSAFHCRAPASRHGPRFLVQLSTNTSHLRAFPVDQAQGICRHVGTSLIHVINPWISTDKHLGIFLLFGSP</sequence>
<dbReference type="AlphaFoldDB" id="A0A0C2X3Z7"/>
<dbReference type="EMBL" id="KN818259">
    <property type="protein sequence ID" value="KIL63453.1"/>
    <property type="molecule type" value="Genomic_DNA"/>
</dbReference>
<protein>
    <submittedName>
        <fullName evidence="1">Uncharacterized protein</fullName>
    </submittedName>
</protein>
<evidence type="ECO:0000313" key="2">
    <source>
        <dbReference type="Proteomes" id="UP000054549"/>
    </source>
</evidence>
<organism evidence="1 2">
    <name type="scientific">Amanita muscaria (strain Koide BX008)</name>
    <dbReference type="NCBI Taxonomy" id="946122"/>
    <lineage>
        <taxon>Eukaryota</taxon>
        <taxon>Fungi</taxon>
        <taxon>Dikarya</taxon>
        <taxon>Basidiomycota</taxon>
        <taxon>Agaricomycotina</taxon>
        <taxon>Agaricomycetes</taxon>
        <taxon>Agaricomycetidae</taxon>
        <taxon>Agaricales</taxon>
        <taxon>Pluteineae</taxon>
        <taxon>Amanitaceae</taxon>
        <taxon>Amanita</taxon>
    </lineage>
</organism>
<accession>A0A0C2X3Z7</accession>
<keyword evidence="2" id="KW-1185">Reference proteome</keyword>
<dbReference type="Proteomes" id="UP000054549">
    <property type="component" value="Unassembled WGS sequence"/>
</dbReference>